<feature type="compositionally biased region" description="Low complexity" evidence="1">
    <location>
        <begin position="774"/>
        <end position="793"/>
    </location>
</feature>
<feature type="compositionally biased region" description="Polar residues" evidence="1">
    <location>
        <begin position="567"/>
        <end position="577"/>
    </location>
</feature>
<proteinExistence type="predicted"/>
<feature type="region of interest" description="Disordered" evidence="1">
    <location>
        <begin position="761"/>
        <end position="793"/>
    </location>
</feature>
<dbReference type="AlphaFoldDB" id="A0A9Q8PM31"/>
<keyword evidence="4" id="KW-1185">Reference proteome</keyword>
<protein>
    <submittedName>
        <fullName evidence="3">Uncharacterized protein</fullName>
    </submittedName>
</protein>
<accession>A0A9Q8PM31</accession>
<evidence type="ECO:0000313" key="4">
    <source>
        <dbReference type="Proteomes" id="UP000756132"/>
    </source>
</evidence>
<feature type="compositionally biased region" description="Low complexity" evidence="1">
    <location>
        <begin position="615"/>
        <end position="628"/>
    </location>
</feature>
<sequence length="846" mass="87588">MKVSTVAILLTATLQSSAEECGYGGCTEYSTYETTTPVVTYYTTTYQSVCTTPIVYKPTKVKTITVTSTYTKPGETKKYTSYITDTTTETLPASTLTEKTTYSTEVTDTKSTTIYKTDTVTDTIVITSNNTITVPTTKKYTIPVPTTVAVPTTEYDTEYVPIPTIYVSSKTVTESGTTYVPKFTITETTTRVETSRVTTEVPIPTTVLQFSTITANGTTEVLTYTQELTRTIIPPAETVEVTRISTVREDGTTSLVTMVDTTTLPGQTIQIPGQTVQVPGTTVVEVPPEETVEFTAFFPTTVYVTMTAPPSTITVAPPPPASTCNGTGFFPENNDACGGDDCYIDFDLPAAVHWDLLPDSPILSTSLTFRNTVASQTCITTICNSAAFTSFYTRSLVSCARPPCPSNYLDCDCNIMVGPLVLPNGETTSVLQDGSSGWNLNLGMIATGYNLPSCAGGNPQCVTSTVASNTRSLVYTDDVITLAPTGTYANGSYAVATEYILPQLPAYFRPNDPFGNCQTAIFPNAGNEGQARMLRPKLARRGLEKRADAASYTWPGTPNLRRDLTSDAAQSQVQGTDSPAPAEAPTTIAGPTITQPAVTITQPASPESPAPQQPTPTSANQPTAPSQTTGGGGQAGTSPPNKGSTQVIVIPPGQSGNTGSEASPVTQIGSQAPDGQTNAPSGGGGVIITETISSDGSAVVVTRTQPVAGGSAGGAGETSVYTSTFIEGGTTIISTDLAGAPGGITRTIVSSGSTRVTTGTTVLPAGSDGGGGSSLSSDQTTGTASTTTGTAVTTGPDGRATAYVTLFYSMVNGSAAVPIQTGAASGSGVSSMLMALLMCLMAFVAL</sequence>
<evidence type="ECO:0000313" key="3">
    <source>
        <dbReference type="EMBL" id="UJO25124.1"/>
    </source>
</evidence>
<dbReference type="GeneID" id="71994306"/>
<feature type="signal peptide" evidence="2">
    <location>
        <begin position="1"/>
        <end position="18"/>
    </location>
</feature>
<feature type="region of interest" description="Disordered" evidence="1">
    <location>
        <begin position="545"/>
        <end position="685"/>
    </location>
</feature>
<dbReference type="EMBL" id="CP090175">
    <property type="protein sequence ID" value="UJO25124.1"/>
    <property type="molecule type" value="Genomic_DNA"/>
</dbReference>
<organism evidence="3 4">
    <name type="scientific">Passalora fulva</name>
    <name type="common">Tomato leaf mold</name>
    <name type="synonym">Cladosporium fulvum</name>
    <dbReference type="NCBI Taxonomy" id="5499"/>
    <lineage>
        <taxon>Eukaryota</taxon>
        <taxon>Fungi</taxon>
        <taxon>Dikarya</taxon>
        <taxon>Ascomycota</taxon>
        <taxon>Pezizomycotina</taxon>
        <taxon>Dothideomycetes</taxon>
        <taxon>Dothideomycetidae</taxon>
        <taxon>Mycosphaerellales</taxon>
        <taxon>Mycosphaerellaceae</taxon>
        <taxon>Fulvia</taxon>
    </lineage>
</organism>
<keyword evidence="2" id="KW-0732">Signal</keyword>
<dbReference type="KEGG" id="ffu:CLAFUR5_14428"/>
<evidence type="ECO:0000256" key="1">
    <source>
        <dbReference type="SAM" id="MobiDB-lite"/>
    </source>
</evidence>
<dbReference type="RefSeq" id="XP_047769490.1">
    <property type="nucleotide sequence ID" value="XM_047913576.1"/>
</dbReference>
<feature type="compositionally biased region" description="Polar residues" evidence="1">
    <location>
        <begin position="654"/>
        <end position="680"/>
    </location>
</feature>
<gene>
    <name evidence="3" type="ORF">CLAFUR5_14428</name>
</gene>
<dbReference type="Proteomes" id="UP000756132">
    <property type="component" value="Chromosome 13"/>
</dbReference>
<evidence type="ECO:0000256" key="2">
    <source>
        <dbReference type="SAM" id="SignalP"/>
    </source>
</evidence>
<name>A0A9Q8PM31_PASFU</name>
<reference evidence="3" key="2">
    <citation type="journal article" date="2022" name="Microb. Genom.">
        <title>A chromosome-scale genome assembly of the tomato pathogen Cladosporium fulvum reveals a compartmentalized genome architecture and the presence of a dispensable chromosome.</title>
        <authorList>
            <person name="Zaccaron A.Z."/>
            <person name="Chen L.H."/>
            <person name="Samaras A."/>
            <person name="Stergiopoulos I."/>
        </authorList>
    </citation>
    <scope>NUCLEOTIDE SEQUENCE</scope>
    <source>
        <strain evidence="3">Race5_Kim</strain>
    </source>
</reference>
<reference evidence="3" key="1">
    <citation type="submission" date="2021-12" db="EMBL/GenBank/DDBJ databases">
        <authorList>
            <person name="Zaccaron A."/>
            <person name="Stergiopoulos I."/>
        </authorList>
    </citation>
    <scope>NUCLEOTIDE SEQUENCE</scope>
    <source>
        <strain evidence="3">Race5_Kim</strain>
    </source>
</reference>
<feature type="chain" id="PRO_5040197653" evidence="2">
    <location>
        <begin position="19"/>
        <end position="846"/>
    </location>
</feature>
<dbReference type="OrthoDB" id="3650270at2759"/>